<dbReference type="SUPFAM" id="SSF53474">
    <property type="entry name" value="alpha/beta-Hydrolases"/>
    <property type="match status" value="1"/>
</dbReference>
<proteinExistence type="predicted"/>
<dbReference type="EMBL" id="FOOY01000024">
    <property type="protein sequence ID" value="SFG83678.1"/>
    <property type="molecule type" value="Genomic_DNA"/>
</dbReference>
<dbReference type="Gene3D" id="3.40.50.1820">
    <property type="entry name" value="alpha/beta hydrolase"/>
    <property type="match status" value="1"/>
</dbReference>
<evidence type="ECO:0000313" key="2">
    <source>
        <dbReference type="Proteomes" id="UP000198752"/>
    </source>
</evidence>
<reference evidence="2" key="1">
    <citation type="submission" date="2016-10" db="EMBL/GenBank/DDBJ databases">
        <authorList>
            <person name="Varghese N."/>
            <person name="Submissions S."/>
        </authorList>
    </citation>
    <scope>NUCLEOTIDE SEQUENCE [LARGE SCALE GENOMIC DNA]</scope>
    <source>
        <strain evidence="2">ATCC 700379</strain>
    </source>
</reference>
<protein>
    <recommendedName>
        <fullName evidence="3">Serine aminopeptidase, S33</fullName>
    </recommendedName>
</protein>
<organism evidence="1 2">
    <name type="scientific">Sporolactobacillus nakayamae</name>
    <dbReference type="NCBI Taxonomy" id="269670"/>
    <lineage>
        <taxon>Bacteria</taxon>
        <taxon>Bacillati</taxon>
        <taxon>Bacillota</taxon>
        <taxon>Bacilli</taxon>
        <taxon>Bacillales</taxon>
        <taxon>Sporolactobacillaceae</taxon>
        <taxon>Sporolactobacillus</taxon>
    </lineage>
</organism>
<keyword evidence="2" id="KW-1185">Reference proteome</keyword>
<evidence type="ECO:0008006" key="3">
    <source>
        <dbReference type="Google" id="ProtNLM"/>
    </source>
</evidence>
<dbReference type="AlphaFoldDB" id="A0A1I2V2X1"/>
<evidence type="ECO:0000313" key="1">
    <source>
        <dbReference type="EMBL" id="SFG83678.1"/>
    </source>
</evidence>
<dbReference type="RefSeq" id="WP_093674230.1">
    <property type="nucleotide sequence ID" value="NZ_FOOY01000024.1"/>
</dbReference>
<gene>
    <name evidence="1" type="ORF">SAMN02982927_02934</name>
</gene>
<dbReference type="STRING" id="269670.SAMN02982927_02934"/>
<dbReference type="InterPro" id="IPR029058">
    <property type="entry name" value="AB_hydrolase_fold"/>
</dbReference>
<accession>A0A1I2V2X1</accession>
<name>A0A1I2V2X1_9BACL</name>
<dbReference type="Proteomes" id="UP000198752">
    <property type="component" value="Unassembled WGS sequence"/>
</dbReference>
<sequence>MAQEQVDVFYRYDPRYQSIINAAPQLLMYGDHDQIVSIDGEKDYYKYMNGQPDSEIDLEVYEHVNHEFTDQMYDDLRTWLKRYDK</sequence>